<proteinExistence type="predicted"/>
<dbReference type="GO" id="GO:0006508">
    <property type="term" value="P:proteolysis"/>
    <property type="evidence" value="ECO:0007669"/>
    <property type="project" value="InterPro"/>
</dbReference>
<feature type="signal peptide" evidence="2">
    <location>
        <begin position="1"/>
        <end position="21"/>
    </location>
</feature>
<dbReference type="InterPro" id="IPR001375">
    <property type="entry name" value="Peptidase_S9_cat"/>
</dbReference>
<evidence type="ECO:0000313" key="5">
    <source>
        <dbReference type="Proteomes" id="UP000490980"/>
    </source>
</evidence>
<evidence type="ECO:0000259" key="3">
    <source>
        <dbReference type="Pfam" id="PF00326"/>
    </source>
</evidence>
<dbReference type="PANTHER" id="PTHR42776:SF27">
    <property type="entry name" value="DIPEPTIDYL PEPTIDASE FAMILY MEMBER 6"/>
    <property type="match status" value="1"/>
</dbReference>
<evidence type="ECO:0000313" key="4">
    <source>
        <dbReference type="EMBL" id="NII06021.1"/>
    </source>
</evidence>
<feature type="chain" id="PRO_5030937168" evidence="2">
    <location>
        <begin position="22"/>
        <end position="676"/>
    </location>
</feature>
<keyword evidence="1" id="KW-0378">Hydrolase</keyword>
<dbReference type="AlphaFoldDB" id="A0A7X5ZHQ8"/>
<dbReference type="RefSeq" id="WP_166947120.1">
    <property type="nucleotide sequence ID" value="NZ_JAARLZ010000003.1"/>
</dbReference>
<dbReference type="PANTHER" id="PTHR42776">
    <property type="entry name" value="SERINE PEPTIDASE S9 FAMILY MEMBER"/>
    <property type="match status" value="1"/>
</dbReference>
<dbReference type="SUPFAM" id="SSF53474">
    <property type="entry name" value="alpha/beta-Hydrolases"/>
    <property type="match status" value="1"/>
</dbReference>
<dbReference type="SUPFAM" id="SSF82171">
    <property type="entry name" value="DPP6 N-terminal domain-like"/>
    <property type="match status" value="1"/>
</dbReference>
<gene>
    <name evidence="4" type="ORF">HBF25_06395</name>
</gene>
<keyword evidence="5" id="KW-1185">Reference proteome</keyword>
<evidence type="ECO:0000256" key="2">
    <source>
        <dbReference type="SAM" id="SignalP"/>
    </source>
</evidence>
<reference evidence="4 5" key="1">
    <citation type="submission" date="2020-03" db="EMBL/GenBank/DDBJ databases">
        <authorList>
            <person name="Lai Q."/>
        </authorList>
    </citation>
    <scope>NUCLEOTIDE SEQUENCE [LARGE SCALE GENOMIC DNA]</scope>
    <source>
        <strain evidence="4 5">CCUG 25036</strain>
    </source>
</reference>
<dbReference type="Proteomes" id="UP000490980">
    <property type="component" value="Unassembled WGS sequence"/>
</dbReference>
<protein>
    <submittedName>
        <fullName evidence="4">S9 family peptidase</fullName>
    </submittedName>
</protein>
<comment type="caution">
    <text evidence="4">The sequence shown here is derived from an EMBL/GenBank/DDBJ whole genome shotgun (WGS) entry which is preliminary data.</text>
</comment>
<keyword evidence="2" id="KW-0732">Signal</keyword>
<dbReference type="EMBL" id="JAARLZ010000003">
    <property type="protein sequence ID" value="NII06021.1"/>
    <property type="molecule type" value="Genomic_DNA"/>
</dbReference>
<dbReference type="InterPro" id="IPR011042">
    <property type="entry name" value="6-blade_b-propeller_TolB-like"/>
</dbReference>
<dbReference type="Gene3D" id="2.120.10.30">
    <property type="entry name" value="TolB, C-terminal domain"/>
    <property type="match status" value="1"/>
</dbReference>
<sequence>MRHVLLTAALAAAWFSTPALAVDTGASPPLIDRTALFGNPSRVAAKLSPDGKWLAWIAPNKGVLNLWVAPVDHPTQGHALTDETKRPIRQYLWAPDSSALLFINDKGGDENFLLYKVGVTDHKQQSLTPFEKTRVEIVGTSEHIKDRILVGINNRDARWHDVYSLDVASGKLTKVFENHGDYAGFVADDNLALRIAIRSRPDGGNDFFHVQGDKVDEKPFSSVGLDDSQTTEPSGFTNDGKTLYWLDSRDRDTAALTKQDVASGKTTVIAQNPKADIGGVLANPKTGEVQAYAVDYLKNEWTALDPSIAGDLDFLKAQLKGQFQVTSRTDADDVWTVNVDPVNAPDTTYLYQRAGKKLTKLFVSRPELEKATLSPMYPREIASRDGLTLVSYLTLPAGSDSKHPGVPDHPLPLVLFVHGGPWARDNYGYNRYHQWLANRGYAVLSVNYRGSTGFGKRFISAGDLQWGRKMHDDLLDAVKWAVDQKITSPEQVAIMGGSYGGYATLAGLTFTPDTFACGVDIVGPSNLQTLLKTIPPYWEAGKVQFYKRMGDPTTEAGRQLLQERSPLNKADAIKKPLLIGQGANDPRVNQAESDQIVKAMDAKHIPVTYVLFPDEGHGFARPENNIAFNAVAEQFLGKCLGGRSEPIGNALKASTAKVPHGASFVPGLEQALGNGK</sequence>
<feature type="domain" description="Peptidase S9 prolyl oligopeptidase catalytic" evidence="3">
    <location>
        <begin position="433"/>
        <end position="642"/>
    </location>
</feature>
<dbReference type="Gene3D" id="3.40.50.1820">
    <property type="entry name" value="alpha/beta hydrolase"/>
    <property type="match status" value="1"/>
</dbReference>
<organism evidence="4 5">
    <name type="scientific">Luteibacter anthropi</name>
    <dbReference type="NCBI Taxonomy" id="564369"/>
    <lineage>
        <taxon>Bacteria</taxon>
        <taxon>Pseudomonadati</taxon>
        <taxon>Pseudomonadota</taxon>
        <taxon>Gammaproteobacteria</taxon>
        <taxon>Lysobacterales</taxon>
        <taxon>Rhodanobacteraceae</taxon>
        <taxon>Luteibacter</taxon>
    </lineage>
</organism>
<dbReference type="GO" id="GO:0004252">
    <property type="term" value="F:serine-type endopeptidase activity"/>
    <property type="evidence" value="ECO:0007669"/>
    <property type="project" value="TreeGrafter"/>
</dbReference>
<dbReference type="InterPro" id="IPR029058">
    <property type="entry name" value="AB_hydrolase_fold"/>
</dbReference>
<evidence type="ECO:0000256" key="1">
    <source>
        <dbReference type="ARBA" id="ARBA00022801"/>
    </source>
</evidence>
<name>A0A7X5ZHQ8_9GAMM</name>
<dbReference type="Pfam" id="PF00326">
    <property type="entry name" value="Peptidase_S9"/>
    <property type="match status" value="1"/>
</dbReference>
<accession>A0A7X5ZHQ8</accession>